<feature type="repeat" description="TPR" evidence="1">
    <location>
        <begin position="95"/>
        <end position="128"/>
    </location>
</feature>
<evidence type="ECO:0000313" key="3">
    <source>
        <dbReference type="Proteomes" id="UP000183496"/>
    </source>
</evidence>
<dbReference type="Pfam" id="PF13174">
    <property type="entry name" value="TPR_6"/>
    <property type="match status" value="1"/>
</dbReference>
<name>A0AAJ4W4G6_MYRPR</name>
<evidence type="ECO:0000256" key="1">
    <source>
        <dbReference type="PROSITE-ProRule" id="PRU00339"/>
    </source>
</evidence>
<dbReference type="SMART" id="SM00028">
    <property type="entry name" value="TPR"/>
    <property type="match status" value="4"/>
</dbReference>
<reference evidence="2 3" key="1">
    <citation type="submission" date="2016-10" db="EMBL/GenBank/DDBJ databases">
        <authorList>
            <person name="Varghese N."/>
            <person name="Submissions S."/>
        </authorList>
    </citation>
    <scope>NUCLEOTIDE SEQUENCE [LARGE SCALE GENOMIC DNA]</scope>
    <source>
        <strain evidence="3">DSM 19823 / KCTC 23066 / CCTCC M 208030 / D25</strain>
    </source>
</reference>
<keyword evidence="3" id="KW-1185">Reference proteome</keyword>
<evidence type="ECO:0000313" key="2">
    <source>
        <dbReference type="EMBL" id="SEQ93953.1"/>
    </source>
</evidence>
<dbReference type="EMBL" id="FOFY01000007">
    <property type="protein sequence ID" value="SEQ93953.1"/>
    <property type="molecule type" value="Genomic_DNA"/>
</dbReference>
<comment type="caution">
    <text evidence="2">The sequence shown here is derived from an EMBL/GenBank/DDBJ whole genome shotgun (WGS) entry which is preliminary data.</text>
</comment>
<dbReference type="AlphaFoldDB" id="A0AAJ4W4G6"/>
<organism evidence="2 3">
    <name type="scientific">Myroides profundi</name>
    <dbReference type="NCBI Taxonomy" id="480520"/>
    <lineage>
        <taxon>Bacteria</taxon>
        <taxon>Pseudomonadati</taxon>
        <taxon>Bacteroidota</taxon>
        <taxon>Flavobacteriia</taxon>
        <taxon>Flavobacteriales</taxon>
        <taxon>Flavobacteriaceae</taxon>
        <taxon>Myroides</taxon>
    </lineage>
</organism>
<dbReference type="InterPro" id="IPR019734">
    <property type="entry name" value="TPR_rpt"/>
</dbReference>
<dbReference type="KEGG" id="mpw:MPR_1339"/>
<dbReference type="PROSITE" id="PS50005">
    <property type="entry name" value="TPR"/>
    <property type="match status" value="1"/>
</dbReference>
<proteinExistence type="predicted"/>
<keyword evidence="1" id="KW-0802">TPR repeat</keyword>
<dbReference type="Proteomes" id="UP000183496">
    <property type="component" value="Unassembled WGS sequence"/>
</dbReference>
<dbReference type="InterPro" id="IPR011990">
    <property type="entry name" value="TPR-like_helical_dom_sf"/>
</dbReference>
<gene>
    <name evidence="2" type="ORF">SAMN04488089_107169</name>
</gene>
<dbReference type="Gene3D" id="1.25.40.10">
    <property type="entry name" value="Tetratricopeptide repeat domain"/>
    <property type="match status" value="1"/>
</dbReference>
<dbReference type="Pfam" id="PF13181">
    <property type="entry name" value="TPR_8"/>
    <property type="match status" value="1"/>
</dbReference>
<sequence>MSIEFKLDQYFYLLFPSFSKDQTTLIKEVEQYYTINGLKPIVELTGDLIKIHIDSNKLKEIEQAEKKLVILSEKGEYIKAISFAESLIEKQLISSEIYRIYGQLLSESGDNSKAIDVLIESLRLDPKNKWALLMMGNIQFSYLKDIDTAKTYYNEVLRLDNKDYITLSNLGSILCQKNLEEGVEYLYKALDIEPNYPNANLSLAIYYFNVNNNKQAFNYALKAWEYANENRDILKSSSDLAQRAANKISKQISIKDLDRYIQELEKRAKKPIKIEIDESLQVTAKIEIAENYNRDFHLVKYKESHGSGIHLVLHELIHLDFILQAREVNANLLFTTSNDKEELFIKKYQDDFHELLAKGYPESALGEISKMAFDGTNLLVYNTPIDLFIEDKIYSEFKDFRASQFLSLVNIITDGIESVTNQRVLDLFPANIIQITKVLNLVHGLLFKDLYKIDLIKAFKATKQELDQAKDFYNEFIEYRSDREPAEEYELVQNWADDLKISQYFELKPDPNNKINKVKDNDTQNQLSKMTIDELLAELEQDPYSLNEDKSWQDKAQALFNQTHTSDSINLAVTMFMVDALNYYKALDLFKVKQLAIDWATLGMAGIDPQKDGYSLPAIPNKIFSGYKVLAYYYVSWAIALPEMLDQLGMPFKKEYELAQSL</sequence>
<accession>A0AAJ4W4G6</accession>
<protein>
    <submittedName>
        <fullName evidence="2">Tetratricopeptide repeat-containing protein</fullName>
    </submittedName>
</protein>
<dbReference type="SUPFAM" id="SSF48452">
    <property type="entry name" value="TPR-like"/>
    <property type="match status" value="1"/>
</dbReference>
<dbReference type="RefSeq" id="WP_139177135.1">
    <property type="nucleotide sequence ID" value="NZ_CP010817.1"/>
</dbReference>